<organism evidence="8">
    <name type="scientific">marine metagenome</name>
    <dbReference type="NCBI Taxonomy" id="408172"/>
    <lineage>
        <taxon>unclassified sequences</taxon>
        <taxon>metagenomes</taxon>
        <taxon>ecological metagenomes</taxon>
    </lineage>
</organism>
<dbReference type="GO" id="GO:0005524">
    <property type="term" value="F:ATP binding"/>
    <property type="evidence" value="ECO:0007669"/>
    <property type="project" value="UniProtKB-KW"/>
</dbReference>
<evidence type="ECO:0000259" key="7">
    <source>
        <dbReference type="PROSITE" id="PS51195"/>
    </source>
</evidence>
<reference evidence="8" key="1">
    <citation type="submission" date="2018-05" db="EMBL/GenBank/DDBJ databases">
        <authorList>
            <person name="Lanie J.A."/>
            <person name="Ng W.-L."/>
            <person name="Kazmierczak K.M."/>
            <person name="Andrzejewski T.M."/>
            <person name="Davidsen T.M."/>
            <person name="Wayne K.J."/>
            <person name="Tettelin H."/>
            <person name="Glass J.I."/>
            <person name="Rusch D."/>
            <person name="Podicherti R."/>
            <person name="Tsui H.-C.T."/>
            <person name="Winkler M.E."/>
        </authorList>
    </citation>
    <scope>NUCLEOTIDE SEQUENCE</scope>
</reference>
<dbReference type="Gene3D" id="3.40.50.300">
    <property type="entry name" value="P-loop containing nucleotide triphosphate hydrolases"/>
    <property type="match status" value="1"/>
</dbReference>
<evidence type="ECO:0000313" key="8">
    <source>
        <dbReference type="EMBL" id="SVD66078.1"/>
    </source>
</evidence>
<dbReference type="GO" id="GO:0003676">
    <property type="term" value="F:nucleic acid binding"/>
    <property type="evidence" value="ECO:0007669"/>
    <property type="project" value="InterPro"/>
</dbReference>
<sequence>MRIWPPRESTPEQVFQILHTLSRKFTGLFRKHIVQPTSNSTQNPPATSDQAAVAVPSPSGPSLVNKPTPNNRRRRKKPVTTTDQNDALPVGHFGNLAISGATSRALNEMGYSTPTPIQEAVIPLVQNGQDVVGQAQTGTGKTAAFGIPITEALNPENNTVQALVLVPTRELAVQVRDELSRLGKYRRLRSVAVYGGQPI</sequence>
<evidence type="ECO:0000256" key="1">
    <source>
        <dbReference type="ARBA" id="ARBA00022741"/>
    </source>
</evidence>
<dbReference type="InterPro" id="IPR044742">
    <property type="entry name" value="DEAD/DEAH_RhlB"/>
</dbReference>
<evidence type="ECO:0000256" key="3">
    <source>
        <dbReference type="ARBA" id="ARBA00022806"/>
    </source>
</evidence>
<dbReference type="PROSITE" id="PS51192">
    <property type="entry name" value="HELICASE_ATP_BIND_1"/>
    <property type="match status" value="1"/>
</dbReference>
<proteinExistence type="predicted"/>
<feature type="non-terminal residue" evidence="8">
    <location>
        <position position="199"/>
    </location>
</feature>
<gene>
    <name evidence="8" type="ORF">METZ01_LOCUS418932</name>
</gene>
<evidence type="ECO:0008006" key="9">
    <source>
        <dbReference type="Google" id="ProtNLM"/>
    </source>
</evidence>
<feature type="compositionally biased region" description="Polar residues" evidence="5">
    <location>
        <begin position="36"/>
        <end position="50"/>
    </location>
</feature>
<dbReference type="SUPFAM" id="SSF52540">
    <property type="entry name" value="P-loop containing nucleoside triphosphate hydrolases"/>
    <property type="match status" value="1"/>
</dbReference>
<feature type="region of interest" description="Disordered" evidence="5">
    <location>
        <begin position="36"/>
        <end position="88"/>
    </location>
</feature>
<keyword evidence="4" id="KW-0067">ATP-binding</keyword>
<evidence type="ECO:0000256" key="2">
    <source>
        <dbReference type="ARBA" id="ARBA00022801"/>
    </source>
</evidence>
<evidence type="ECO:0000259" key="6">
    <source>
        <dbReference type="PROSITE" id="PS51192"/>
    </source>
</evidence>
<feature type="domain" description="Helicase ATP-binding" evidence="6">
    <location>
        <begin position="122"/>
        <end position="199"/>
    </location>
</feature>
<dbReference type="GO" id="GO:0016787">
    <property type="term" value="F:hydrolase activity"/>
    <property type="evidence" value="ECO:0007669"/>
    <property type="project" value="UniProtKB-KW"/>
</dbReference>
<dbReference type="InterPro" id="IPR011545">
    <property type="entry name" value="DEAD/DEAH_box_helicase_dom"/>
</dbReference>
<dbReference type="InterPro" id="IPR014001">
    <property type="entry name" value="Helicase_ATP-bd"/>
</dbReference>
<dbReference type="CDD" id="cd00268">
    <property type="entry name" value="DEADc"/>
    <property type="match status" value="1"/>
</dbReference>
<feature type="domain" description="DEAD-box RNA helicase Q" evidence="7">
    <location>
        <begin position="91"/>
        <end position="119"/>
    </location>
</feature>
<dbReference type="InterPro" id="IPR027417">
    <property type="entry name" value="P-loop_NTPase"/>
</dbReference>
<dbReference type="PANTHER" id="PTHR47959:SF1">
    <property type="entry name" value="ATP-DEPENDENT RNA HELICASE DBPA"/>
    <property type="match status" value="1"/>
</dbReference>
<dbReference type="AlphaFoldDB" id="A0A382X6V4"/>
<keyword evidence="3" id="KW-0347">Helicase</keyword>
<dbReference type="PROSITE" id="PS51195">
    <property type="entry name" value="Q_MOTIF"/>
    <property type="match status" value="1"/>
</dbReference>
<dbReference type="PANTHER" id="PTHR47959">
    <property type="entry name" value="ATP-DEPENDENT RNA HELICASE RHLE-RELATED"/>
    <property type="match status" value="1"/>
</dbReference>
<keyword evidence="1" id="KW-0547">Nucleotide-binding</keyword>
<dbReference type="GO" id="GO:0005829">
    <property type="term" value="C:cytosol"/>
    <property type="evidence" value="ECO:0007669"/>
    <property type="project" value="TreeGrafter"/>
</dbReference>
<dbReference type="GO" id="GO:0003724">
    <property type="term" value="F:RNA helicase activity"/>
    <property type="evidence" value="ECO:0007669"/>
    <property type="project" value="InterPro"/>
</dbReference>
<evidence type="ECO:0000256" key="4">
    <source>
        <dbReference type="ARBA" id="ARBA00022840"/>
    </source>
</evidence>
<name>A0A382X6V4_9ZZZZ</name>
<dbReference type="InterPro" id="IPR014014">
    <property type="entry name" value="RNA_helicase_DEAD_Q_motif"/>
</dbReference>
<dbReference type="EMBL" id="UINC01164960">
    <property type="protein sequence ID" value="SVD66078.1"/>
    <property type="molecule type" value="Genomic_DNA"/>
</dbReference>
<accession>A0A382X6V4</accession>
<keyword evidence="2" id="KW-0378">Hydrolase</keyword>
<dbReference type="Pfam" id="PF00270">
    <property type="entry name" value="DEAD"/>
    <property type="match status" value="1"/>
</dbReference>
<dbReference type="InterPro" id="IPR050079">
    <property type="entry name" value="DEAD_box_RNA_helicase"/>
</dbReference>
<protein>
    <recommendedName>
        <fullName evidence="9">Helicase ATP-binding domain-containing protein</fullName>
    </recommendedName>
</protein>
<evidence type="ECO:0000256" key="5">
    <source>
        <dbReference type="SAM" id="MobiDB-lite"/>
    </source>
</evidence>